<evidence type="ECO:0000313" key="3">
    <source>
        <dbReference type="Proteomes" id="UP000198606"/>
    </source>
</evidence>
<dbReference type="PROSITE" id="PS51257">
    <property type="entry name" value="PROKAR_LIPOPROTEIN"/>
    <property type="match status" value="1"/>
</dbReference>
<dbReference type="Pfam" id="PF18753">
    <property type="entry name" value="Nmad2"/>
    <property type="match status" value="1"/>
</dbReference>
<name>A0A1G8QA55_9GAMM</name>
<reference evidence="2 3" key="1">
    <citation type="submission" date="2016-10" db="EMBL/GenBank/DDBJ databases">
        <authorList>
            <person name="de Groot N.N."/>
        </authorList>
    </citation>
    <scope>NUCLEOTIDE SEQUENCE [LARGE SCALE GENOMIC DNA]</scope>
    <source>
        <strain evidence="2 3">LMG 18387</strain>
    </source>
</reference>
<dbReference type="Proteomes" id="UP000198606">
    <property type="component" value="Unassembled WGS sequence"/>
</dbReference>
<dbReference type="EMBL" id="FNDG01000034">
    <property type="protein sequence ID" value="SDJ01709.1"/>
    <property type="molecule type" value="Genomic_DNA"/>
</dbReference>
<accession>A0A1G8QA55</accession>
<dbReference type="RefSeq" id="WP_139207519.1">
    <property type="nucleotide sequence ID" value="NZ_FNDG01000034.1"/>
</dbReference>
<evidence type="ECO:0000259" key="1">
    <source>
        <dbReference type="Pfam" id="PF18753"/>
    </source>
</evidence>
<gene>
    <name evidence="2" type="ORF">SAMN05216588_13410</name>
</gene>
<dbReference type="STRING" id="29435.SAMN05216588_13410"/>
<feature type="domain" description="Nucleotide modification associated" evidence="1">
    <location>
        <begin position="2"/>
        <end position="194"/>
    </location>
</feature>
<proteinExistence type="predicted"/>
<organism evidence="2 3">
    <name type="scientific">Phytopseudomonas flavescens</name>
    <dbReference type="NCBI Taxonomy" id="29435"/>
    <lineage>
        <taxon>Bacteria</taxon>
        <taxon>Pseudomonadati</taxon>
        <taxon>Pseudomonadota</taxon>
        <taxon>Gammaproteobacteria</taxon>
        <taxon>Pseudomonadales</taxon>
        <taxon>Pseudomonadaceae</taxon>
        <taxon>Phytopseudomonas</taxon>
    </lineage>
</organism>
<protein>
    <recommendedName>
        <fullName evidence="1">Nucleotide modification associated domain-containing protein</fullName>
    </recommendedName>
</protein>
<sequence length="198" mass="23069">MRLFSYIVSRDFGFAPNPFHGICTLAACKPQIRKHAMVGDYVVGLTPKPDGNRICYVMEVAEKISFDEYWNDPRFQVKKPVFNMSDKYKAGDNIYFRKHDGTWHQQKSHHTNEDGSPIQANIDTDTVSTDQVLIASNFSYWGVGAIPLPEKFGALRVLRSHRNDFDRKFVDDFILWFRHQEKGVLGQPEKWQHKRTFQ</sequence>
<dbReference type="AlphaFoldDB" id="A0A1G8QA55"/>
<evidence type="ECO:0000313" key="2">
    <source>
        <dbReference type="EMBL" id="SDJ01709.1"/>
    </source>
</evidence>
<dbReference type="InterPro" id="IPR041180">
    <property type="entry name" value="Nmad2"/>
</dbReference>